<name>A0AAW1UML9_9CUCU</name>
<reference evidence="4 5" key="1">
    <citation type="submission" date="2023-03" db="EMBL/GenBank/DDBJ databases">
        <title>Genome insight into feeding habits of ladybird beetles.</title>
        <authorList>
            <person name="Li H.-S."/>
            <person name="Huang Y.-H."/>
            <person name="Pang H."/>
        </authorList>
    </citation>
    <scope>NUCLEOTIDE SEQUENCE [LARGE SCALE GENOMIC DNA]</scope>
    <source>
        <strain evidence="4">SYSU_2023b</strain>
        <tissue evidence="4">Whole body</tissue>
    </source>
</reference>
<feature type="coiled-coil region" evidence="2">
    <location>
        <begin position="308"/>
        <end position="335"/>
    </location>
</feature>
<dbReference type="InterPro" id="IPR052774">
    <property type="entry name" value="Celegans_DevNeuronal_Protein"/>
</dbReference>
<dbReference type="PROSITE" id="PS51034">
    <property type="entry name" value="ZP_2"/>
    <property type="match status" value="1"/>
</dbReference>
<dbReference type="PANTHER" id="PTHR47327">
    <property type="entry name" value="FI18240P1-RELATED"/>
    <property type="match status" value="1"/>
</dbReference>
<gene>
    <name evidence="4" type="ORF">WA026_004983</name>
</gene>
<evidence type="ECO:0000256" key="2">
    <source>
        <dbReference type="SAM" id="Coils"/>
    </source>
</evidence>
<evidence type="ECO:0000313" key="5">
    <source>
        <dbReference type="Proteomes" id="UP001431783"/>
    </source>
</evidence>
<dbReference type="Gene3D" id="2.60.40.4100">
    <property type="entry name" value="Zona pellucida, ZP-C domain"/>
    <property type="match status" value="1"/>
</dbReference>
<dbReference type="InterPro" id="IPR001507">
    <property type="entry name" value="ZP_dom"/>
</dbReference>
<dbReference type="InterPro" id="IPR055355">
    <property type="entry name" value="ZP-C"/>
</dbReference>
<proteinExistence type="predicted"/>
<comment type="caution">
    <text evidence="4">The sequence shown here is derived from an EMBL/GenBank/DDBJ whole genome shotgun (WGS) entry which is preliminary data.</text>
</comment>
<sequence length="403" mass="45546">METIRVVVLSVKKLFGVGPKVKCYPDKIRVEVPILPSNTKQVYLEGLKNYPDPACRPHTDSTGSLAILELDLGDVYRCAVTKVVNEKTGKQIYYQTLVVEGEEKTEDGQSKKTRETIHVKCSILSLRNHTVARRSVLPAGFQEPEDLEITKTVTEMAPEPILGVGVRQAGKLVTGELNVSPGTPLQMEIFLDKVSAPIYGILVTHMQVTDTKAQEETIIYNGCSVDPYLFENFQTEDGDFLTAKFRAFKFPESTYVQFKGTVNVCLNKCQGVECSAGQIGYGRKRRAISSIPADPNKIFEITITSFIKVNYNNESENLEAEVKNQTKTIEKSTVNKLQTGNMQEQRFYERVQNQEFDRNGHMLIEEKKEEYITVIDDARNSATNFLTRVFIFTILSQIIHFRF</sequence>
<keyword evidence="2" id="KW-0175">Coiled coil</keyword>
<dbReference type="Pfam" id="PF00100">
    <property type="entry name" value="Zona_pellucida"/>
    <property type="match status" value="1"/>
</dbReference>
<evidence type="ECO:0000256" key="1">
    <source>
        <dbReference type="ARBA" id="ARBA00023157"/>
    </source>
</evidence>
<dbReference type="AlphaFoldDB" id="A0AAW1UML9"/>
<feature type="domain" description="ZP" evidence="3">
    <location>
        <begin position="22"/>
        <end position="281"/>
    </location>
</feature>
<keyword evidence="1" id="KW-1015">Disulfide bond</keyword>
<dbReference type="InterPro" id="IPR042235">
    <property type="entry name" value="ZP-C_dom"/>
</dbReference>
<dbReference type="GO" id="GO:0009653">
    <property type="term" value="P:anatomical structure morphogenesis"/>
    <property type="evidence" value="ECO:0007669"/>
    <property type="project" value="TreeGrafter"/>
</dbReference>
<protein>
    <recommendedName>
        <fullName evidence="3">ZP domain-containing protein</fullName>
    </recommendedName>
</protein>
<dbReference type="EMBL" id="JARQZJ010000092">
    <property type="protein sequence ID" value="KAK9884048.1"/>
    <property type="molecule type" value="Genomic_DNA"/>
</dbReference>
<dbReference type="SMART" id="SM00241">
    <property type="entry name" value="ZP"/>
    <property type="match status" value="1"/>
</dbReference>
<evidence type="ECO:0000313" key="4">
    <source>
        <dbReference type="EMBL" id="KAK9884048.1"/>
    </source>
</evidence>
<keyword evidence="5" id="KW-1185">Reference proteome</keyword>
<evidence type="ECO:0000259" key="3">
    <source>
        <dbReference type="PROSITE" id="PS51034"/>
    </source>
</evidence>
<dbReference type="Proteomes" id="UP001431783">
    <property type="component" value="Unassembled WGS sequence"/>
</dbReference>
<organism evidence="4 5">
    <name type="scientific">Henosepilachna vigintioctopunctata</name>
    <dbReference type="NCBI Taxonomy" id="420089"/>
    <lineage>
        <taxon>Eukaryota</taxon>
        <taxon>Metazoa</taxon>
        <taxon>Ecdysozoa</taxon>
        <taxon>Arthropoda</taxon>
        <taxon>Hexapoda</taxon>
        <taxon>Insecta</taxon>
        <taxon>Pterygota</taxon>
        <taxon>Neoptera</taxon>
        <taxon>Endopterygota</taxon>
        <taxon>Coleoptera</taxon>
        <taxon>Polyphaga</taxon>
        <taxon>Cucujiformia</taxon>
        <taxon>Coccinelloidea</taxon>
        <taxon>Coccinellidae</taxon>
        <taxon>Epilachninae</taxon>
        <taxon>Epilachnini</taxon>
        <taxon>Henosepilachna</taxon>
    </lineage>
</organism>
<accession>A0AAW1UML9</accession>
<dbReference type="PANTHER" id="PTHR47327:SF7">
    <property type="entry name" value="GH08941P"/>
    <property type="match status" value="1"/>
</dbReference>